<reference evidence="2" key="1">
    <citation type="submission" date="2006-10" db="EMBL/GenBank/DDBJ databases">
        <authorList>
            <person name="Amadeo P."/>
            <person name="Zhao Q."/>
            <person name="Wortman J."/>
            <person name="Fraser-Liggett C."/>
            <person name="Carlton J."/>
        </authorList>
    </citation>
    <scope>NUCLEOTIDE SEQUENCE</scope>
    <source>
        <strain evidence="2">G3</strain>
    </source>
</reference>
<keyword evidence="3" id="KW-1185">Reference proteome</keyword>
<dbReference type="AlphaFoldDB" id="A2DIA4"/>
<proteinExistence type="predicted"/>
<accession>A2DIA4</accession>
<protein>
    <submittedName>
        <fullName evidence="2">Uncharacterized protein</fullName>
    </submittedName>
</protein>
<dbReference type="VEuPathDB" id="TrichDB:TVAGG3_0711920"/>
<name>A2DIA4_TRIV3</name>
<dbReference type="KEGG" id="tva:5465430"/>
<dbReference type="RefSeq" id="XP_001580886.1">
    <property type="nucleotide sequence ID" value="XM_001580836.1"/>
</dbReference>
<evidence type="ECO:0000313" key="3">
    <source>
        <dbReference type="Proteomes" id="UP000001542"/>
    </source>
</evidence>
<dbReference type="VEuPathDB" id="TrichDB:TVAG_130080"/>
<keyword evidence="1" id="KW-0472">Membrane</keyword>
<organism evidence="2 3">
    <name type="scientific">Trichomonas vaginalis (strain ATCC PRA-98 / G3)</name>
    <dbReference type="NCBI Taxonomy" id="412133"/>
    <lineage>
        <taxon>Eukaryota</taxon>
        <taxon>Metamonada</taxon>
        <taxon>Parabasalia</taxon>
        <taxon>Trichomonadida</taxon>
        <taxon>Trichomonadidae</taxon>
        <taxon>Trichomonas</taxon>
    </lineage>
</organism>
<reference evidence="2" key="2">
    <citation type="journal article" date="2007" name="Science">
        <title>Draft genome sequence of the sexually transmitted pathogen Trichomonas vaginalis.</title>
        <authorList>
            <person name="Carlton J.M."/>
            <person name="Hirt R.P."/>
            <person name="Silva J.C."/>
            <person name="Delcher A.L."/>
            <person name="Schatz M."/>
            <person name="Zhao Q."/>
            <person name="Wortman J.R."/>
            <person name="Bidwell S.L."/>
            <person name="Alsmark U.C.M."/>
            <person name="Besteiro S."/>
            <person name="Sicheritz-Ponten T."/>
            <person name="Noel C.J."/>
            <person name="Dacks J.B."/>
            <person name="Foster P.G."/>
            <person name="Simillion C."/>
            <person name="Van de Peer Y."/>
            <person name="Miranda-Saavedra D."/>
            <person name="Barton G.J."/>
            <person name="Westrop G.D."/>
            <person name="Mueller S."/>
            <person name="Dessi D."/>
            <person name="Fiori P.L."/>
            <person name="Ren Q."/>
            <person name="Paulsen I."/>
            <person name="Zhang H."/>
            <person name="Bastida-Corcuera F.D."/>
            <person name="Simoes-Barbosa A."/>
            <person name="Brown M.T."/>
            <person name="Hayes R.D."/>
            <person name="Mukherjee M."/>
            <person name="Okumura C.Y."/>
            <person name="Schneider R."/>
            <person name="Smith A.J."/>
            <person name="Vanacova S."/>
            <person name="Villalvazo M."/>
            <person name="Haas B.J."/>
            <person name="Pertea M."/>
            <person name="Feldblyum T.V."/>
            <person name="Utterback T.R."/>
            <person name="Shu C.L."/>
            <person name="Osoegawa K."/>
            <person name="de Jong P.J."/>
            <person name="Hrdy I."/>
            <person name="Horvathova L."/>
            <person name="Zubacova Z."/>
            <person name="Dolezal P."/>
            <person name="Malik S.B."/>
            <person name="Logsdon J.M. Jr."/>
            <person name="Henze K."/>
            <person name="Gupta A."/>
            <person name="Wang C.C."/>
            <person name="Dunne R.L."/>
            <person name="Upcroft J.A."/>
            <person name="Upcroft P."/>
            <person name="White O."/>
            <person name="Salzberg S.L."/>
            <person name="Tang P."/>
            <person name="Chiu C.-H."/>
            <person name="Lee Y.-S."/>
            <person name="Embley T.M."/>
            <person name="Coombs G.H."/>
            <person name="Mottram J.C."/>
            <person name="Tachezy J."/>
            <person name="Fraser-Liggett C.M."/>
            <person name="Johnson P.J."/>
        </authorList>
    </citation>
    <scope>NUCLEOTIDE SEQUENCE [LARGE SCALE GENOMIC DNA]</scope>
    <source>
        <strain evidence="2">G3</strain>
    </source>
</reference>
<keyword evidence="1" id="KW-0812">Transmembrane</keyword>
<dbReference type="Proteomes" id="UP000001542">
    <property type="component" value="Unassembled WGS sequence"/>
</dbReference>
<feature type="transmembrane region" description="Helical" evidence="1">
    <location>
        <begin position="440"/>
        <end position="456"/>
    </location>
</feature>
<evidence type="ECO:0000313" key="2">
    <source>
        <dbReference type="EMBL" id="EAY19900.1"/>
    </source>
</evidence>
<sequence length="460" mass="53339">MTEEVSLDAILASEELSADVSNVVMHKSFRQYLMSANPSLMLYITKKFDRICEIIFDERHKDTHEIRPYLAILECSVIAVKRTLITSTKYVNYILEYPRMIKVYKLPSIYIFFNSLPYFILDTSNELLPFFASGEFFESIVQNCDIQEAFTFMKGCLNSKAKSFRNFFHQINLPALLIMYVNGSSGMNLNVIKLFEQIVDDYSRQCAIAVVNSNIISKLIESAFLLNCSQLIDFLNFLYIQSYKNKTIPEWFTIEFLVDDRIPEVCDYLMGTTTFDSMCKASANIIITYLSERHQQFPKVISVTEKFIKDIFKNPTNSFLHNTALKFLESVKRFPDSFTNVIKNTNICQLIVDAYKRRNTDVTCCYWGVLRKISEMINEPIGVSLSEWKSVVDSNKKIEKIISTPSKYKITEKSSDYIRNSAKVQKRSKFNLRLPNSSEIFAVVVILLAYLLYYINNKEK</sequence>
<evidence type="ECO:0000256" key="1">
    <source>
        <dbReference type="SAM" id="Phobius"/>
    </source>
</evidence>
<dbReference type="InParanoid" id="A2DIA4"/>
<keyword evidence="1" id="KW-1133">Transmembrane helix</keyword>
<dbReference type="EMBL" id="DS113203">
    <property type="protein sequence ID" value="EAY19900.1"/>
    <property type="molecule type" value="Genomic_DNA"/>
</dbReference>
<gene>
    <name evidence="2" type="ORF">TVAG_130080</name>
</gene>